<dbReference type="Gramene" id="Kaladp0058s0418.1.v1.1">
    <property type="protein sequence ID" value="Kaladp0058s0418.1.v1.1"/>
    <property type="gene ID" value="Kaladp0058s0418.v1.1"/>
</dbReference>
<dbReference type="SUPFAM" id="SSF52833">
    <property type="entry name" value="Thioredoxin-like"/>
    <property type="match status" value="1"/>
</dbReference>
<reference evidence="2" key="1">
    <citation type="submission" date="2021-01" db="UniProtKB">
        <authorList>
            <consortium name="EnsemblPlants"/>
        </authorList>
    </citation>
    <scope>IDENTIFICATION</scope>
</reference>
<dbReference type="Pfam" id="PF00462">
    <property type="entry name" value="Glutaredoxin"/>
    <property type="match status" value="1"/>
</dbReference>
<evidence type="ECO:0000259" key="1">
    <source>
        <dbReference type="Pfam" id="PF00462"/>
    </source>
</evidence>
<proteinExistence type="predicted"/>
<dbReference type="Proteomes" id="UP000594263">
    <property type="component" value="Unplaced"/>
</dbReference>
<dbReference type="InterPro" id="IPR036249">
    <property type="entry name" value="Thioredoxin-like_sf"/>
</dbReference>
<dbReference type="PRINTS" id="PR00160">
    <property type="entry name" value="GLUTAREDOXIN"/>
</dbReference>
<dbReference type="GO" id="GO:0005737">
    <property type="term" value="C:cytoplasm"/>
    <property type="evidence" value="ECO:0007669"/>
    <property type="project" value="TreeGrafter"/>
</dbReference>
<dbReference type="InterPro" id="IPR002109">
    <property type="entry name" value="Glutaredoxin"/>
</dbReference>
<dbReference type="OMA" id="YSGCDAE"/>
<accession>A0A7N0U9K2</accession>
<dbReference type="Gene3D" id="3.40.30.10">
    <property type="entry name" value="Glutaredoxin"/>
    <property type="match status" value="1"/>
</dbReference>
<protein>
    <recommendedName>
        <fullName evidence="1">Glutaredoxin domain-containing protein</fullName>
    </recommendedName>
</protein>
<dbReference type="AlphaFoldDB" id="A0A7N0U9K2"/>
<dbReference type="PANTHER" id="PTHR45694:SF13">
    <property type="entry name" value="GLUTAREDOXIN-C1"/>
    <property type="match status" value="1"/>
</dbReference>
<dbReference type="GO" id="GO:0034599">
    <property type="term" value="P:cellular response to oxidative stress"/>
    <property type="evidence" value="ECO:0007669"/>
    <property type="project" value="TreeGrafter"/>
</dbReference>
<keyword evidence="3" id="KW-1185">Reference proteome</keyword>
<dbReference type="InterPro" id="IPR014025">
    <property type="entry name" value="Glutaredoxin_subgr"/>
</dbReference>
<dbReference type="GO" id="GO:0015038">
    <property type="term" value="F:glutathione disulfide oxidoreductase activity"/>
    <property type="evidence" value="ECO:0007669"/>
    <property type="project" value="TreeGrafter"/>
</dbReference>
<feature type="domain" description="Glutaredoxin" evidence="1">
    <location>
        <begin position="16"/>
        <end position="41"/>
    </location>
</feature>
<name>A0A7N0U9K2_KALFE</name>
<dbReference type="PROSITE" id="PS51354">
    <property type="entry name" value="GLUTAREDOXIN_2"/>
    <property type="match status" value="1"/>
</dbReference>
<sequence length="73" mass="7893">MCRWWLLTLCDAGDGDDLQAALLEWTGQRTVPNVFIKGKHIGGCDSVTELHQMGKLVPLLNDVGAVANTSAQL</sequence>
<evidence type="ECO:0000313" key="3">
    <source>
        <dbReference type="Proteomes" id="UP000594263"/>
    </source>
</evidence>
<dbReference type="PANTHER" id="PTHR45694">
    <property type="entry name" value="GLUTAREDOXIN 2"/>
    <property type="match status" value="1"/>
</dbReference>
<organism evidence="2 3">
    <name type="scientific">Kalanchoe fedtschenkoi</name>
    <name type="common">Lavender scallops</name>
    <name type="synonym">South American air plant</name>
    <dbReference type="NCBI Taxonomy" id="63787"/>
    <lineage>
        <taxon>Eukaryota</taxon>
        <taxon>Viridiplantae</taxon>
        <taxon>Streptophyta</taxon>
        <taxon>Embryophyta</taxon>
        <taxon>Tracheophyta</taxon>
        <taxon>Spermatophyta</taxon>
        <taxon>Magnoliopsida</taxon>
        <taxon>eudicotyledons</taxon>
        <taxon>Gunneridae</taxon>
        <taxon>Pentapetalae</taxon>
        <taxon>Saxifragales</taxon>
        <taxon>Crassulaceae</taxon>
        <taxon>Kalanchoe</taxon>
    </lineage>
</organism>
<dbReference type="EnsemblPlants" id="Kaladp0058s0418.1.v1.1">
    <property type="protein sequence ID" value="Kaladp0058s0418.1.v1.1"/>
    <property type="gene ID" value="Kaladp0058s0418.v1.1"/>
</dbReference>
<evidence type="ECO:0000313" key="2">
    <source>
        <dbReference type="EnsemblPlants" id="Kaladp0058s0418.1.v1.1"/>
    </source>
</evidence>